<dbReference type="GeneID" id="5854913"/>
<dbReference type="InParanoid" id="A8Q3H4"/>
<dbReference type="VEuPathDB" id="FungiDB:MGL_2402"/>
<evidence type="ECO:0000256" key="10">
    <source>
        <dbReference type="ARBA" id="ARBA00022989"/>
    </source>
</evidence>
<protein>
    <recommendedName>
        <fullName evidence="4 12">GPI mannosyltransferase 2</fullName>
        <ecNumber evidence="12">2.4.1.-</ecNumber>
    </recommendedName>
</protein>
<evidence type="ECO:0000256" key="4">
    <source>
        <dbReference type="ARBA" id="ARBA00013795"/>
    </source>
</evidence>
<dbReference type="UniPathway" id="UPA00196"/>
<dbReference type="KEGG" id="mgl:MGL_2402"/>
<evidence type="ECO:0000256" key="11">
    <source>
        <dbReference type="ARBA" id="ARBA00023136"/>
    </source>
</evidence>
<feature type="transmembrane region" description="Helical" evidence="12">
    <location>
        <begin position="363"/>
        <end position="382"/>
    </location>
</feature>
<proteinExistence type="inferred from homology"/>
<feature type="transmembrane region" description="Helical" evidence="12">
    <location>
        <begin position="195"/>
        <end position="220"/>
    </location>
</feature>
<keyword evidence="5 12" id="KW-0337">GPI-anchor biosynthesis</keyword>
<dbReference type="OrthoDB" id="10252502at2759"/>
<evidence type="ECO:0000256" key="6">
    <source>
        <dbReference type="ARBA" id="ARBA00022676"/>
    </source>
</evidence>
<feature type="transmembrane region" description="Helical" evidence="12">
    <location>
        <begin position="12"/>
        <end position="32"/>
    </location>
</feature>
<comment type="function">
    <text evidence="12">Mannosyltransferase involved in glycosylphosphatidylinositol-anchor biosynthesis.</text>
</comment>
<keyword evidence="6 12" id="KW-0328">Glycosyltransferase</keyword>
<comment type="caution">
    <text evidence="13">The sequence shown here is derived from an EMBL/GenBank/DDBJ whole genome shotgun (WGS) entry which is preliminary data.</text>
</comment>
<keyword evidence="8 12" id="KW-0812">Transmembrane</keyword>
<keyword evidence="9 12" id="KW-0256">Endoplasmic reticulum</keyword>
<feature type="transmembrane region" description="Helical" evidence="12">
    <location>
        <begin position="108"/>
        <end position="133"/>
    </location>
</feature>
<evidence type="ECO:0000256" key="2">
    <source>
        <dbReference type="ARBA" id="ARBA00004687"/>
    </source>
</evidence>
<sequence length="438" mass="48674">MRAWTRILAASALWRIVCVCTLLVCTHLQTAFDTSAELVRLTLPQGAWDSAWDTWAVPFVRWDTVYFVALAHPERGYVYENTLAFQPGIVFVLRRLGSIPALWGDTRWSATCAVVGGAFLANVATIVAPVLLYMLTRAQTHSRALAERAALLAVFAPASATALTAPTPEPFYSVLVLSGLCVLQRPCPLPRWCAALFFCLATCFRANGILLGAFLVWHAIHRPWIEQRQRTCITVCADVVSAAAGMIFISIPFFLHQRWAYERLCPGRPWCDMEPIPLVYSFVQAHYWDVGFFRYWTLAQVPNFVLAFPVLTLGAYGCWLATPCARRVVEQTLIPWRGSGLASDPAKRVSTTIRSRPALRCELVYVYHTAVVLCILLFASHVQIALRMATPGGMPMVWWAAAMLCERGGPAWTKGVVLYLLCYSGVACVLYAGFYPPA</sequence>
<evidence type="ECO:0000256" key="5">
    <source>
        <dbReference type="ARBA" id="ARBA00022502"/>
    </source>
</evidence>
<dbReference type="RefSeq" id="XP_001730606.1">
    <property type="nucleotide sequence ID" value="XM_001730554.1"/>
</dbReference>
<evidence type="ECO:0000256" key="1">
    <source>
        <dbReference type="ARBA" id="ARBA00004477"/>
    </source>
</evidence>
<comment type="pathway">
    <text evidence="2 12">Glycolipid biosynthesis; glycosylphosphatidylinositol-anchor biosynthesis.</text>
</comment>
<dbReference type="EMBL" id="AAYY01000008">
    <property type="protein sequence ID" value="EDP43392.1"/>
    <property type="molecule type" value="Genomic_DNA"/>
</dbReference>
<evidence type="ECO:0000256" key="8">
    <source>
        <dbReference type="ARBA" id="ARBA00022692"/>
    </source>
</evidence>
<dbReference type="PANTHER" id="PTHR12468">
    <property type="entry name" value="GPI MANNOSYLTRANSFERASE 2"/>
    <property type="match status" value="1"/>
</dbReference>
<gene>
    <name evidence="13" type="ORF">MGL_2402</name>
</gene>
<dbReference type="Proteomes" id="UP000008837">
    <property type="component" value="Unassembled WGS sequence"/>
</dbReference>
<evidence type="ECO:0000256" key="12">
    <source>
        <dbReference type="RuleBase" id="RU363112"/>
    </source>
</evidence>
<dbReference type="OMA" id="GALFIWC"/>
<feature type="transmembrane region" description="Helical" evidence="12">
    <location>
        <begin position="304"/>
        <end position="322"/>
    </location>
</feature>
<feature type="transmembrane region" description="Helical" evidence="12">
    <location>
        <begin position="417"/>
        <end position="435"/>
    </location>
</feature>
<feature type="transmembrane region" description="Helical" evidence="12">
    <location>
        <begin position="145"/>
        <end position="165"/>
    </location>
</feature>
<dbReference type="AlphaFoldDB" id="A8Q3H4"/>
<dbReference type="GO" id="GO:0004376">
    <property type="term" value="F:GPI mannosyltransferase activity"/>
    <property type="evidence" value="ECO:0007669"/>
    <property type="project" value="InterPro"/>
</dbReference>
<dbReference type="Pfam" id="PF04188">
    <property type="entry name" value="Mannosyl_trans2"/>
    <property type="match status" value="1"/>
</dbReference>
<accession>A8Q3H4</accession>
<name>A8Q3H4_MALGO</name>
<keyword evidence="10 12" id="KW-1133">Transmembrane helix</keyword>
<comment type="similarity">
    <text evidence="3 12">Belongs to the PIGV family.</text>
</comment>
<evidence type="ECO:0000256" key="3">
    <source>
        <dbReference type="ARBA" id="ARBA00008698"/>
    </source>
</evidence>
<organism evidence="13 14">
    <name type="scientific">Malassezia globosa (strain ATCC MYA-4612 / CBS 7966)</name>
    <name type="common">Dandruff-associated fungus</name>
    <dbReference type="NCBI Taxonomy" id="425265"/>
    <lineage>
        <taxon>Eukaryota</taxon>
        <taxon>Fungi</taxon>
        <taxon>Dikarya</taxon>
        <taxon>Basidiomycota</taxon>
        <taxon>Ustilaginomycotina</taxon>
        <taxon>Malasseziomycetes</taxon>
        <taxon>Malasseziales</taxon>
        <taxon>Malasseziaceae</taxon>
        <taxon>Malassezia</taxon>
    </lineage>
</organism>
<evidence type="ECO:0000313" key="13">
    <source>
        <dbReference type="EMBL" id="EDP43392.1"/>
    </source>
</evidence>
<keyword evidence="7 12" id="KW-0808">Transferase</keyword>
<dbReference type="GO" id="GO:0000009">
    <property type="term" value="F:alpha-1,6-mannosyltransferase activity"/>
    <property type="evidence" value="ECO:0007669"/>
    <property type="project" value="InterPro"/>
</dbReference>
<dbReference type="GO" id="GO:0005789">
    <property type="term" value="C:endoplasmic reticulum membrane"/>
    <property type="evidence" value="ECO:0007669"/>
    <property type="project" value="UniProtKB-SubCell"/>
</dbReference>
<feature type="transmembrane region" description="Helical" evidence="12">
    <location>
        <begin position="232"/>
        <end position="255"/>
    </location>
</feature>
<dbReference type="InterPro" id="IPR007315">
    <property type="entry name" value="PIG-V/Gpi18"/>
</dbReference>
<dbReference type="STRING" id="425265.A8Q3H4"/>
<dbReference type="EC" id="2.4.1.-" evidence="12"/>
<keyword evidence="11 12" id="KW-0472">Membrane</keyword>
<keyword evidence="14" id="KW-1185">Reference proteome</keyword>
<evidence type="ECO:0000256" key="9">
    <source>
        <dbReference type="ARBA" id="ARBA00022824"/>
    </source>
</evidence>
<evidence type="ECO:0000313" key="14">
    <source>
        <dbReference type="Proteomes" id="UP000008837"/>
    </source>
</evidence>
<dbReference type="GO" id="GO:0006506">
    <property type="term" value="P:GPI anchor biosynthetic process"/>
    <property type="evidence" value="ECO:0007669"/>
    <property type="project" value="UniProtKB-UniPathway"/>
</dbReference>
<evidence type="ECO:0000256" key="7">
    <source>
        <dbReference type="ARBA" id="ARBA00022679"/>
    </source>
</evidence>
<reference evidence="13 14" key="1">
    <citation type="journal article" date="2007" name="Proc. Natl. Acad. Sci. U.S.A.">
        <title>Dandruff-associated Malassezia genomes reveal convergent and divergent virulence traits shared with plant and human fungal pathogens.</title>
        <authorList>
            <person name="Xu J."/>
            <person name="Saunders C.W."/>
            <person name="Hu P."/>
            <person name="Grant R.A."/>
            <person name="Boekhout T."/>
            <person name="Kuramae E.E."/>
            <person name="Kronstad J.W."/>
            <person name="Deangelis Y.M."/>
            <person name="Reeder N.L."/>
            <person name="Johnstone K.R."/>
            <person name="Leland M."/>
            <person name="Fieno A.M."/>
            <person name="Begley W.M."/>
            <person name="Sun Y."/>
            <person name="Lacey M.P."/>
            <person name="Chaudhary T."/>
            <person name="Keough T."/>
            <person name="Chu L."/>
            <person name="Sears R."/>
            <person name="Yuan B."/>
            <person name="Dawson T.L.Jr."/>
        </authorList>
    </citation>
    <scope>NUCLEOTIDE SEQUENCE [LARGE SCALE GENOMIC DNA]</scope>
    <source>
        <strain evidence="14">ATCC MYA-4612 / CBS 7966</strain>
    </source>
</reference>
<dbReference type="PANTHER" id="PTHR12468:SF2">
    <property type="entry name" value="GPI MANNOSYLTRANSFERASE 2"/>
    <property type="match status" value="1"/>
</dbReference>
<dbReference type="GO" id="GO:0031501">
    <property type="term" value="C:mannosyltransferase complex"/>
    <property type="evidence" value="ECO:0007669"/>
    <property type="project" value="TreeGrafter"/>
</dbReference>
<comment type="subcellular location">
    <subcellularLocation>
        <location evidence="1 12">Endoplasmic reticulum membrane</location>
        <topology evidence="1 12">Multi-pass membrane protein</topology>
    </subcellularLocation>
</comment>
<dbReference type="FunCoup" id="A8Q3H4">
    <property type="interactions" value="49"/>
</dbReference>